<gene>
    <name evidence="1" type="ORF">RRG08_038385</name>
</gene>
<sequence length="76" mass="8546">MRVPGVDEEEDEFCMNEAGVTMAAATRGHFYSRDGWIRIFVVAVEDFLKSITRLGVQYSNKQIEFLHLVFSGACGV</sequence>
<organism evidence="1 2">
    <name type="scientific">Elysia crispata</name>
    <name type="common">lettuce slug</name>
    <dbReference type="NCBI Taxonomy" id="231223"/>
    <lineage>
        <taxon>Eukaryota</taxon>
        <taxon>Metazoa</taxon>
        <taxon>Spiralia</taxon>
        <taxon>Lophotrochozoa</taxon>
        <taxon>Mollusca</taxon>
        <taxon>Gastropoda</taxon>
        <taxon>Heterobranchia</taxon>
        <taxon>Euthyneura</taxon>
        <taxon>Panpulmonata</taxon>
        <taxon>Sacoglossa</taxon>
        <taxon>Placobranchoidea</taxon>
        <taxon>Plakobranchidae</taxon>
        <taxon>Elysia</taxon>
    </lineage>
</organism>
<dbReference type="AlphaFoldDB" id="A0AAE1A8Y4"/>
<protein>
    <submittedName>
        <fullName evidence="1">Uncharacterized protein</fullName>
    </submittedName>
</protein>
<name>A0AAE1A8Y4_9GAST</name>
<proteinExistence type="predicted"/>
<reference evidence="1" key="1">
    <citation type="journal article" date="2023" name="G3 (Bethesda)">
        <title>A reference genome for the long-term kleptoplast-retaining sea slug Elysia crispata morphotype clarki.</title>
        <authorList>
            <person name="Eastman K.E."/>
            <person name="Pendleton A.L."/>
            <person name="Shaikh M.A."/>
            <person name="Suttiyut T."/>
            <person name="Ogas R."/>
            <person name="Tomko P."/>
            <person name="Gavelis G."/>
            <person name="Widhalm J.R."/>
            <person name="Wisecaver J.H."/>
        </authorList>
    </citation>
    <scope>NUCLEOTIDE SEQUENCE</scope>
    <source>
        <strain evidence="1">ECLA1</strain>
    </source>
</reference>
<accession>A0AAE1A8Y4</accession>
<comment type="caution">
    <text evidence="1">The sequence shown here is derived from an EMBL/GenBank/DDBJ whole genome shotgun (WGS) entry which is preliminary data.</text>
</comment>
<dbReference type="Proteomes" id="UP001283361">
    <property type="component" value="Unassembled WGS sequence"/>
</dbReference>
<evidence type="ECO:0000313" key="2">
    <source>
        <dbReference type="Proteomes" id="UP001283361"/>
    </source>
</evidence>
<keyword evidence="2" id="KW-1185">Reference proteome</keyword>
<evidence type="ECO:0000313" key="1">
    <source>
        <dbReference type="EMBL" id="KAK3782606.1"/>
    </source>
</evidence>
<dbReference type="EMBL" id="JAWDGP010002493">
    <property type="protein sequence ID" value="KAK3782606.1"/>
    <property type="molecule type" value="Genomic_DNA"/>
</dbReference>